<comment type="subcellular location">
    <subcellularLocation>
        <location evidence="1">Cytoplasm</location>
        <location evidence="1">Cytoskeleton</location>
        <location evidence="1">Cilium basal body</location>
    </subcellularLocation>
</comment>
<evidence type="ECO:0000256" key="5">
    <source>
        <dbReference type="ARBA" id="ARBA00023069"/>
    </source>
</evidence>
<dbReference type="GO" id="GO:0030992">
    <property type="term" value="C:intraciliary transport particle B"/>
    <property type="evidence" value="ECO:0007669"/>
    <property type="project" value="TreeGrafter"/>
</dbReference>
<dbReference type="GO" id="GO:0042073">
    <property type="term" value="P:intraciliary transport"/>
    <property type="evidence" value="ECO:0007669"/>
    <property type="project" value="InterPro"/>
</dbReference>
<dbReference type="GO" id="GO:0031514">
    <property type="term" value="C:motile cilium"/>
    <property type="evidence" value="ECO:0007669"/>
    <property type="project" value="TreeGrafter"/>
</dbReference>
<evidence type="ECO:0000256" key="2">
    <source>
        <dbReference type="ARBA" id="ARBA00007700"/>
    </source>
</evidence>
<dbReference type="GO" id="GO:0005815">
    <property type="term" value="C:microtubule organizing center"/>
    <property type="evidence" value="ECO:0007669"/>
    <property type="project" value="TreeGrafter"/>
</dbReference>
<dbReference type="PANTHER" id="PTHR13376">
    <property type="entry name" value="INTRAFLAGELLAR TRANSPORT PROTEIN 46 HOMOLOG"/>
    <property type="match status" value="1"/>
</dbReference>
<dbReference type="OrthoDB" id="2119217at2759"/>
<evidence type="ECO:0000256" key="4">
    <source>
        <dbReference type="ARBA" id="ARBA00022490"/>
    </source>
</evidence>
<evidence type="ECO:0000313" key="9">
    <source>
        <dbReference type="EMBL" id="CAG9766073.1"/>
    </source>
</evidence>
<name>A0A9N9QI46_9CUCU</name>
<dbReference type="AlphaFoldDB" id="A0A9N9QI46"/>
<evidence type="ECO:0000256" key="6">
    <source>
        <dbReference type="ARBA" id="ARBA00023212"/>
    </source>
</evidence>
<protein>
    <recommendedName>
        <fullName evidence="3">Intraflagellar transport protein 46 homolog</fullName>
    </recommendedName>
</protein>
<evidence type="ECO:0000256" key="1">
    <source>
        <dbReference type="ARBA" id="ARBA00004120"/>
    </source>
</evidence>
<evidence type="ECO:0000313" key="10">
    <source>
        <dbReference type="Proteomes" id="UP001152799"/>
    </source>
</evidence>
<comment type="similarity">
    <text evidence="2">Belongs to the IFT46 family.</text>
</comment>
<dbReference type="InterPro" id="IPR022088">
    <property type="entry name" value="Intraflagellar_transp_cmplxB"/>
</dbReference>
<feature type="region of interest" description="Disordered" evidence="8">
    <location>
        <begin position="1"/>
        <end position="94"/>
    </location>
</feature>
<feature type="compositionally biased region" description="Acidic residues" evidence="8">
    <location>
        <begin position="10"/>
        <end position="19"/>
    </location>
</feature>
<accession>A0A9N9QI46</accession>
<keyword evidence="10" id="KW-1185">Reference proteome</keyword>
<organism evidence="9 10">
    <name type="scientific">Ceutorhynchus assimilis</name>
    <name type="common">cabbage seed weevil</name>
    <dbReference type="NCBI Taxonomy" id="467358"/>
    <lineage>
        <taxon>Eukaryota</taxon>
        <taxon>Metazoa</taxon>
        <taxon>Ecdysozoa</taxon>
        <taxon>Arthropoda</taxon>
        <taxon>Hexapoda</taxon>
        <taxon>Insecta</taxon>
        <taxon>Pterygota</taxon>
        <taxon>Neoptera</taxon>
        <taxon>Endopterygota</taxon>
        <taxon>Coleoptera</taxon>
        <taxon>Polyphaga</taxon>
        <taxon>Cucujiformia</taxon>
        <taxon>Curculionidae</taxon>
        <taxon>Ceutorhynchinae</taxon>
        <taxon>Ceutorhynchus</taxon>
    </lineage>
</organism>
<gene>
    <name evidence="9" type="ORF">CEUTPL_LOCUS6665</name>
</gene>
<proteinExistence type="inferred from homology"/>
<dbReference type="GO" id="GO:0060271">
    <property type="term" value="P:cilium assembly"/>
    <property type="evidence" value="ECO:0007669"/>
    <property type="project" value="TreeGrafter"/>
</dbReference>
<dbReference type="Pfam" id="PF12317">
    <property type="entry name" value="IFT46_B_C"/>
    <property type="match status" value="1"/>
</dbReference>
<dbReference type="Proteomes" id="UP001152799">
    <property type="component" value="Chromosome 3"/>
</dbReference>
<keyword evidence="6" id="KW-0206">Cytoskeleton</keyword>
<keyword evidence="7" id="KW-0966">Cell projection</keyword>
<evidence type="ECO:0000256" key="3">
    <source>
        <dbReference type="ARBA" id="ARBA00017206"/>
    </source>
</evidence>
<keyword evidence="4" id="KW-0963">Cytoplasm</keyword>
<sequence length="347" mass="39601">MMQRSFSIVQDDEEVEEEPSTSQDVRKFDLNAESDSEEISKLSPKKLPSKNKKPEALPRRKTSAGPSNRTHDKTAVFSDSEDSENESKPKKLVGQYDPKEYENLLVDPEVAEVFQYILKYTPQPIAMEYKFKPFIPEFLPAVGDIDAFLKVIPPETTLAGDAFDEKILQLGLLVLDEPAANQSDPALLHLQLRAANDNIMSGHEQKNIVVKKVENVEKNSKVIEKWIKDISHLHKSKSSPIVRYSQPMPDIEDLMQQWPEDLEQKYKEEGFPKPQENQPLSDYIDTVCNFLQIPVAKNKIQSLHLLFCLYTAVKQTQLFQSQAEANVVKEKGEIEDNMEETDQLVLD</sequence>
<keyword evidence="5" id="KW-0969">Cilium</keyword>
<evidence type="ECO:0000256" key="8">
    <source>
        <dbReference type="SAM" id="MobiDB-lite"/>
    </source>
</evidence>
<reference evidence="9" key="1">
    <citation type="submission" date="2022-01" db="EMBL/GenBank/DDBJ databases">
        <authorList>
            <person name="King R."/>
        </authorList>
    </citation>
    <scope>NUCLEOTIDE SEQUENCE</scope>
</reference>
<dbReference type="PANTHER" id="PTHR13376:SF0">
    <property type="entry name" value="INTRAFLAGELLAR TRANSPORT PROTEIN 46 HOMOLOG"/>
    <property type="match status" value="1"/>
</dbReference>
<evidence type="ECO:0000256" key="7">
    <source>
        <dbReference type="ARBA" id="ARBA00023273"/>
    </source>
</evidence>
<dbReference type="EMBL" id="OU892279">
    <property type="protein sequence ID" value="CAG9766073.1"/>
    <property type="molecule type" value="Genomic_DNA"/>
</dbReference>